<protein>
    <recommendedName>
        <fullName evidence="3">Tc1-like transposase DDE domain-containing protein</fullName>
    </recommendedName>
</protein>
<evidence type="ECO:0008006" key="3">
    <source>
        <dbReference type="Google" id="ProtNLM"/>
    </source>
</evidence>
<organism evidence="1 2">
    <name type="scientific">Cryptolaemus montrouzieri</name>
    <dbReference type="NCBI Taxonomy" id="559131"/>
    <lineage>
        <taxon>Eukaryota</taxon>
        <taxon>Metazoa</taxon>
        <taxon>Ecdysozoa</taxon>
        <taxon>Arthropoda</taxon>
        <taxon>Hexapoda</taxon>
        <taxon>Insecta</taxon>
        <taxon>Pterygota</taxon>
        <taxon>Neoptera</taxon>
        <taxon>Endopterygota</taxon>
        <taxon>Coleoptera</taxon>
        <taxon>Polyphaga</taxon>
        <taxon>Cucujiformia</taxon>
        <taxon>Coccinelloidea</taxon>
        <taxon>Coccinellidae</taxon>
        <taxon>Scymninae</taxon>
        <taxon>Scymnini</taxon>
        <taxon>Cryptolaemus</taxon>
    </lineage>
</organism>
<dbReference type="Gene3D" id="3.30.420.10">
    <property type="entry name" value="Ribonuclease H-like superfamily/Ribonuclease H"/>
    <property type="match status" value="1"/>
</dbReference>
<evidence type="ECO:0000313" key="2">
    <source>
        <dbReference type="Proteomes" id="UP001516400"/>
    </source>
</evidence>
<dbReference type="InterPro" id="IPR036397">
    <property type="entry name" value="RNaseH_sf"/>
</dbReference>
<accession>A0ABD2PCD7</accession>
<name>A0ABD2PCD7_9CUCU</name>
<sequence length="161" mass="18981">MNQENFKHWFVHQLLLNLRKPSTILLDNASYHITILNKAPTTANKNVEIQEWLRSNNIAYRESNLKPQLLSLVKMNKPKPIYEIDNLAAEYGHEVLRPPPYHCIFNPIENIWGITKNYYRDHVGRKGVPLNNLVQYGKKLFRKLLQRYGVKLLSIQKKNSF</sequence>
<keyword evidence="2" id="KW-1185">Reference proteome</keyword>
<gene>
    <name evidence="1" type="ORF">HHI36_003037</name>
</gene>
<evidence type="ECO:0000313" key="1">
    <source>
        <dbReference type="EMBL" id="KAL3288599.1"/>
    </source>
</evidence>
<reference evidence="1 2" key="1">
    <citation type="journal article" date="2021" name="BMC Biol.">
        <title>Horizontally acquired antibacterial genes associated with adaptive radiation of ladybird beetles.</title>
        <authorList>
            <person name="Li H.S."/>
            <person name="Tang X.F."/>
            <person name="Huang Y.H."/>
            <person name="Xu Z.Y."/>
            <person name="Chen M.L."/>
            <person name="Du X.Y."/>
            <person name="Qiu B.Y."/>
            <person name="Chen P.T."/>
            <person name="Zhang W."/>
            <person name="Slipinski A."/>
            <person name="Escalona H.E."/>
            <person name="Waterhouse R.M."/>
            <person name="Zwick A."/>
            <person name="Pang H."/>
        </authorList>
    </citation>
    <scope>NUCLEOTIDE SEQUENCE [LARGE SCALE GENOMIC DNA]</scope>
    <source>
        <strain evidence="1">SYSU2018</strain>
    </source>
</reference>
<proteinExistence type="predicted"/>
<dbReference type="AlphaFoldDB" id="A0ABD2PCD7"/>
<dbReference type="Proteomes" id="UP001516400">
    <property type="component" value="Unassembled WGS sequence"/>
</dbReference>
<comment type="caution">
    <text evidence="1">The sequence shown here is derived from an EMBL/GenBank/DDBJ whole genome shotgun (WGS) entry which is preliminary data.</text>
</comment>
<dbReference type="PANTHER" id="PTHR33939:SF1">
    <property type="entry name" value="DUF4371 DOMAIN-CONTAINING PROTEIN"/>
    <property type="match status" value="1"/>
</dbReference>
<dbReference type="EMBL" id="JABFTP020000185">
    <property type="protein sequence ID" value="KAL3288599.1"/>
    <property type="molecule type" value="Genomic_DNA"/>
</dbReference>
<dbReference type="PANTHER" id="PTHR33939">
    <property type="entry name" value="PROTEIN CBG22215"/>
    <property type="match status" value="1"/>
</dbReference>